<reference evidence="2 3" key="1">
    <citation type="journal article" date="2010" name="ISME J.">
        <title>Fine-scale evolution: genomic, phenotypic and ecological differentiation in two coexisting Salinibacter ruber strains.</title>
        <authorList>
            <person name="Pena A."/>
            <person name="Teeling H."/>
            <person name="Huerta-Cepas J."/>
            <person name="Santos F."/>
            <person name="Yarza P."/>
            <person name="Brito-Echeverria J."/>
            <person name="Lucio M."/>
            <person name="Schmitt-Kopplin P."/>
            <person name="Meseguer I."/>
            <person name="Schenowitz C."/>
            <person name="Dossat C."/>
            <person name="Barbe V."/>
            <person name="Dopazo J."/>
            <person name="Rossello-Mora R."/>
            <person name="Schuler M."/>
            <person name="Glockner F.O."/>
            <person name="Amann R."/>
            <person name="Gabaldon T."/>
            <person name="Anton J."/>
        </authorList>
    </citation>
    <scope>NUCLEOTIDE SEQUENCE [LARGE SCALE GENOMIC DNA]</scope>
    <source>
        <strain evidence="2 3">M8</strain>
    </source>
</reference>
<dbReference type="KEGG" id="srm:SRM_01406"/>
<reference evidence="3" key="2">
    <citation type="submission" date="2010-04" db="EMBL/GenBank/DDBJ databases">
        <title>Genome sequence of Salinibacter ruber M8.</title>
        <authorList>
            <consortium name="Genoscope"/>
        </authorList>
    </citation>
    <scope>NUCLEOTIDE SEQUENCE [LARGE SCALE GENOMIC DNA]</scope>
    <source>
        <strain evidence="3">M8</strain>
    </source>
</reference>
<dbReference type="EMBL" id="FP565814">
    <property type="protein sequence ID" value="CBH24327.1"/>
    <property type="molecule type" value="Genomic_DNA"/>
</dbReference>
<evidence type="ECO:0000313" key="3">
    <source>
        <dbReference type="Proteomes" id="UP000000933"/>
    </source>
</evidence>
<evidence type="ECO:0000256" key="1">
    <source>
        <dbReference type="SAM" id="MobiDB-lite"/>
    </source>
</evidence>
<protein>
    <submittedName>
        <fullName evidence="2">Uncharacterized protein</fullName>
    </submittedName>
</protein>
<dbReference type="Proteomes" id="UP000000933">
    <property type="component" value="Chromosome"/>
</dbReference>
<feature type="region of interest" description="Disordered" evidence="1">
    <location>
        <begin position="29"/>
        <end position="48"/>
    </location>
</feature>
<dbReference type="HOGENOM" id="CLU_2755544_0_0_10"/>
<dbReference type="AlphaFoldDB" id="D5H8H2"/>
<gene>
    <name evidence="2" type="ordered locus">SRM_01406</name>
</gene>
<accession>D5H8H2</accession>
<evidence type="ECO:0000313" key="2">
    <source>
        <dbReference type="EMBL" id="CBH24327.1"/>
    </source>
</evidence>
<organism evidence="2 3">
    <name type="scientific">Salinibacter ruber (strain M8)</name>
    <dbReference type="NCBI Taxonomy" id="761659"/>
    <lineage>
        <taxon>Bacteria</taxon>
        <taxon>Pseudomonadati</taxon>
        <taxon>Rhodothermota</taxon>
        <taxon>Rhodothermia</taxon>
        <taxon>Rhodothermales</taxon>
        <taxon>Salinibacteraceae</taxon>
        <taxon>Salinibacter</taxon>
    </lineage>
</organism>
<sequence>MCAFSDKAESLLGAPGPLEGLSDLLCPSLFPGPESIQPGPPAGPMHATKWARHCLTKSRYEATESQLEPP</sequence>
<name>D5H8H2_SALRM</name>
<proteinExistence type="predicted"/>